<protein>
    <submittedName>
        <fullName evidence="1">Uncharacterized protein</fullName>
    </submittedName>
</protein>
<accession>U5DJV5</accession>
<keyword evidence="2" id="KW-1185">Reference proteome</keyword>
<dbReference type="InParanoid" id="U5DJV5"/>
<proteinExistence type="predicted"/>
<reference evidence="1 2" key="1">
    <citation type="submission" date="2013-05" db="EMBL/GenBank/DDBJ databases">
        <title>Draft genome sequence of Rubidibacter lacunae KORDI 51-2.</title>
        <authorList>
            <person name="Choi D.H."/>
            <person name="Noh J.H."/>
            <person name="Kwon K.-K."/>
            <person name="Lee J.-H."/>
            <person name="Ryu J.-Y."/>
        </authorList>
    </citation>
    <scope>NUCLEOTIDE SEQUENCE [LARGE SCALE GENOMIC DNA]</scope>
    <source>
        <strain evidence="1 2">KORDI 51-2</strain>
    </source>
</reference>
<sequence length="66" mass="7255">MIESALQRAIRNLEWVVSYLAEVGLPALGSVHNDFCNPSQFSNDFNTPVIARFQTVADSDCGVAIR</sequence>
<evidence type="ECO:0000313" key="1">
    <source>
        <dbReference type="EMBL" id="ERN41971.1"/>
    </source>
</evidence>
<evidence type="ECO:0000313" key="2">
    <source>
        <dbReference type="Proteomes" id="UP000016960"/>
    </source>
</evidence>
<dbReference type="Proteomes" id="UP000016960">
    <property type="component" value="Unassembled WGS sequence"/>
</dbReference>
<comment type="caution">
    <text evidence="1">The sequence shown here is derived from an EMBL/GenBank/DDBJ whole genome shotgun (WGS) entry which is preliminary data.</text>
</comment>
<organism evidence="1 2">
    <name type="scientific">Rubidibacter lacunae KORDI 51-2</name>
    <dbReference type="NCBI Taxonomy" id="582515"/>
    <lineage>
        <taxon>Bacteria</taxon>
        <taxon>Bacillati</taxon>
        <taxon>Cyanobacteriota</taxon>
        <taxon>Cyanophyceae</taxon>
        <taxon>Oscillatoriophycideae</taxon>
        <taxon>Chroococcales</taxon>
        <taxon>Aphanothecaceae</taxon>
        <taxon>Rubidibacter</taxon>
    </lineage>
</organism>
<name>U5DJV5_9CHRO</name>
<dbReference type="STRING" id="582515.KR51_00013010"/>
<dbReference type="EMBL" id="ASSJ01000035">
    <property type="protein sequence ID" value="ERN41971.1"/>
    <property type="molecule type" value="Genomic_DNA"/>
</dbReference>
<dbReference type="AlphaFoldDB" id="U5DJV5"/>
<gene>
    <name evidence="1" type="ORF">KR51_00013010</name>
</gene>